<dbReference type="InterPro" id="IPR002014">
    <property type="entry name" value="VHS_dom"/>
</dbReference>
<reference evidence="13" key="1">
    <citation type="submission" date="2022-06" db="EMBL/GenBank/DDBJ databases">
        <authorList>
            <consortium name="SYNGENTA / RWTH Aachen University"/>
        </authorList>
    </citation>
    <scope>NUCLEOTIDE SEQUENCE</scope>
</reference>
<dbReference type="PROSITE" id="PS50178">
    <property type="entry name" value="ZF_FYVE"/>
    <property type="match status" value="1"/>
</dbReference>
<dbReference type="GO" id="GO:0032456">
    <property type="term" value="P:endocytic recycling"/>
    <property type="evidence" value="ECO:0007669"/>
    <property type="project" value="TreeGrafter"/>
</dbReference>
<dbReference type="EMBL" id="CALTRL010000824">
    <property type="protein sequence ID" value="CAH7669842.1"/>
    <property type="molecule type" value="Genomic_DNA"/>
</dbReference>
<evidence type="ECO:0000259" key="12">
    <source>
        <dbReference type="PROSITE" id="PS50179"/>
    </source>
</evidence>
<dbReference type="PANTHER" id="PTHR46275">
    <property type="entry name" value="HEPATOCYTE GROWTH FACTOR-REGULATED TYROSINE KINASE SUBSTRATE"/>
    <property type="match status" value="1"/>
</dbReference>
<dbReference type="AlphaFoldDB" id="A0AAV0ANW2"/>
<feature type="domain" description="VHS" evidence="12">
    <location>
        <begin position="30"/>
        <end position="161"/>
    </location>
</feature>
<name>A0AAV0ANW2_PHAPC</name>
<dbReference type="Gene3D" id="6.10.140.100">
    <property type="match status" value="1"/>
</dbReference>
<dbReference type="SUPFAM" id="SSF48464">
    <property type="entry name" value="ENTH/VHS domain"/>
    <property type="match status" value="1"/>
</dbReference>
<keyword evidence="14" id="KW-1185">Reference proteome</keyword>
<dbReference type="Gene3D" id="1.25.40.90">
    <property type="match status" value="1"/>
</dbReference>
<dbReference type="InterPro" id="IPR003903">
    <property type="entry name" value="UIM_dom"/>
</dbReference>
<dbReference type="InterPro" id="IPR000306">
    <property type="entry name" value="Znf_FYVE"/>
</dbReference>
<comment type="caution">
    <text evidence="13">The sequence shown here is derived from an EMBL/GenBank/DDBJ whole genome shotgun (WGS) entry which is preliminary data.</text>
</comment>
<feature type="domain" description="FYVE-type" evidence="11">
    <location>
        <begin position="180"/>
        <end position="240"/>
    </location>
</feature>
<proteinExistence type="inferred from homology"/>
<dbReference type="Gene3D" id="1.20.5.1940">
    <property type="match status" value="1"/>
</dbReference>
<evidence type="ECO:0000256" key="4">
    <source>
        <dbReference type="ARBA" id="ARBA00022723"/>
    </source>
</evidence>
<dbReference type="InterPro" id="IPR008942">
    <property type="entry name" value="ENTH_VHS"/>
</dbReference>
<dbReference type="Pfam" id="PF00790">
    <property type="entry name" value="VHS"/>
    <property type="match status" value="1"/>
</dbReference>
<organism evidence="13 14">
    <name type="scientific">Phakopsora pachyrhizi</name>
    <name type="common">Asian soybean rust disease fungus</name>
    <dbReference type="NCBI Taxonomy" id="170000"/>
    <lineage>
        <taxon>Eukaryota</taxon>
        <taxon>Fungi</taxon>
        <taxon>Dikarya</taxon>
        <taxon>Basidiomycota</taxon>
        <taxon>Pucciniomycotina</taxon>
        <taxon>Pucciniomycetes</taxon>
        <taxon>Pucciniales</taxon>
        <taxon>Phakopsoraceae</taxon>
        <taxon>Phakopsora</taxon>
    </lineage>
</organism>
<evidence type="ECO:0000256" key="2">
    <source>
        <dbReference type="ARBA" id="ARBA00008597"/>
    </source>
</evidence>
<dbReference type="SMART" id="SM00288">
    <property type="entry name" value="VHS"/>
    <property type="match status" value="1"/>
</dbReference>
<dbReference type="Proteomes" id="UP001153365">
    <property type="component" value="Unassembled WGS sequence"/>
</dbReference>
<dbReference type="GO" id="GO:0010008">
    <property type="term" value="C:endosome membrane"/>
    <property type="evidence" value="ECO:0007669"/>
    <property type="project" value="UniProtKB-SubCell"/>
</dbReference>
<gene>
    <name evidence="13" type="ORF">PPACK8108_LOCUS4497</name>
</gene>
<dbReference type="PANTHER" id="PTHR46275:SF1">
    <property type="entry name" value="HEPATOCYTE GROWTH FACTOR-REGULATED TYROSINE KINASE SUBSTRATE"/>
    <property type="match status" value="1"/>
</dbReference>
<evidence type="ECO:0000256" key="10">
    <source>
        <dbReference type="SAM" id="MobiDB-lite"/>
    </source>
</evidence>
<keyword evidence="9" id="KW-0175">Coiled coil</keyword>
<dbReference type="PROSITE" id="PS50330">
    <property type="entry name" value="UIM"/>
    <property type="match status" value="1"/>
</dbReference>
<keyword evidence="4" id="KW-0479">Metal-binding</keyword>
<evidence type="ECO:0000256" key="6">
    <source>
        <dbReference type="ARBA" id="ARBA00022771"/>
    </source>
</evidence>
<dbReference type="Pfam" id="PF02809">
    <property type="entry name" value="UIM"/>
    <property type="match status" value="2"/>
</dbReference>
<dbReference type="InterPro" id="IPR013083">
    <property type="entry name" value="Znf_RING/FYVE/PHD"/>
</dbReference>
<dbReference type="SUPFAM" id="SSF57903">
    <property type="entry name" value="FYVE/PHD zinc finger"/>
    <property type="match status" value="1"/>
</dbReference>
<feature type="coiled-coil region" evidence="9">
    <location>
        <begin position="461"/>
        <end position="491"/>
    </location>
</feature>
<evidence type="ECO:0000256" key="8">
    <source>
        <dbReference type="PROSITE-ProRule" id="PRU00091"/>
    </source>
</evidence>
<keyword evidence="5" id="KW-0967">Endosome</keyword>
<dbReference type="Gene3D" id="3.30.40.10">
    <property type="entry name" value="Zinc/RING finger domain, C3HC4 (zinc finger)"/>
    <property type="match status" value="1"/>
</dbReference>
<evidence type="ECO:0000256" key="9">
    <source>
        <dbReference type="SAM" id="Coils"/>
    </source>
</evidence>
<dbReference type="GO" id="GO:0035091">
    <property type="term" value="F:phosphatidylinositol binding"/>
    <property type="evidence" value="ECO:0007669"/>
    <property type="project" value="InterPro"/>
</dbReference>
<evidence type="ECO:0000259" key="11">
    <source>
        <dbReference type="PROSITE" id="PS50178"/>
    </source>
</evidence>
<evidence type="ECO:0000256" key="3">
    <source>
        <dbReference type="ARBA" id="ARBA00017753"/>
    </source>
</evidence>
<feature type="region of interest" description="Disordered" evidence="10">
    <location>
        <begin position="245"/>
        <end position="282"/>
    </location>
</feature>
<protein>
    <recommendedName>
        <fullName evidence="3">Vacuolar protein sorting-associated protein 27</fullName>
    </recommendedName>
</protein>
<comment type="similarity">
    <text evidence="2">Belongs to the VPS27 family.</text>
</comment>
<evidence type="ECO:0000313" key="14">
    <source>
        <dbReference type="Proteomes" id="UP001153365"/>
    </source>
</evidence>
<evidence type="ECO:0000313" key="13">
    <source>
        <dbReference type="EMBL" id="CAH7669842.1"/>
    </source>
</evidence>
<dbReference type="GO" id="GO:0007034">
    <property type="term" value="P:vacuolar transport"/>
    <property type="evidence" value="ECO:0007669"/>
    <property type="project" value="UniProtKB-ARBA"/>
</dbReference>
<dbReference type="SMART" id="SM00064">
    <property type="entry name" value="FYVE"/>
    <property type="match status" value="1"/>
</dbReference>
<dbReference type="SMART" id="SM00726">
    <property type="entry name" value="UIM"/>
    <property type="match status" value="2"/>
</dbReference>
<dbReference type="PROSITE" id="PS50179">
    <property type="entry name" value="VHS"/>
    <property type="match status" value="1"/>
</dbReference>
<keyword evidence="6 8" id="KW-0863">Zinc-finger</keyword>
<dbReference type="GO" id="GO:0005769">
    <property type="term" value="C:early endosome"/>
    <property type="evidence" value="ECO:0007669"/>
    <property type="project" value="TreeGrafter"/>
</dbReference>
<evidence type="ECO:0000256" key="5">
    <source>
        <dbReference type="ARBA" id="ARBA00022753"/>
    </source>
</evidence>
<dbReference type="InterPro" id="IPR011011">
    <property type="entry name" value="Znf_FYVE_PHD"/>
</dbReference>
<evidence type="ECO:0000256" key="7">
    <source>
        <dbReference type="ARBA" id="ARBA00022833"/>
    </source>
</evidence>
<dbReference type="InterPro" id="IPR017073">
    <property type="entry name" value="HGS/VPS27"/>
</dbReference>
<comment type="subcellular location">
    <subcellularLocation>
        <location evidence="1">Endosome membrane</location>
        <topology evidence="1">Peripheral membrane protein</topology>
        <orientation evidence="1">Cytoplasmic side</orientation>
    </subcellularLocation>
</comment>
<dbReference type="GO" id="GO:0043130">
    <property type="term" value="F:ubiquitin binding"/>
    <property type="evidence" value="ECO:0007669"/>
    <property type="project" value="InterPro"/>
</dbReference>
<accession>A0AAV0ANW2</accession>
<evidence type="ECO:0000256" key="1">
    <source>
        <dbReference type="ARBA" id="ARBA00004125"/>
    </source>
</evidence>
<dbReference type="InterPro" id="IPR017455">
    <property type="entry name" value="Znf_FYVE-rel"/>
</dbReference>
<dbReference type="GO" id="GO:0031623">
    <property type="term" value="P:receptor internalization"/>
    <property type="evidence" value="ECO:0007669"/>
    <property type="project" value="TreeGrafter"/>
</dbReference>
<sequence>MSSNSSWWWGSASGGATAEFERVLESCTSSNLPSSTPPPITDSLTLSDLIRSSAVTANYALKSLLKRLNHSNPNVQLLAIAVIDICVKNGGDGFLREVGSFQFSEDCAQIIRNPTSNRDVQEKLRREFQNWALAFEAVPFLSSSELVTNYRKLKSSGVEFPPKDPSATAAMVDSMSAPEWRDSDVCERCRTAFSFTNRKHHCRNCGGVFDGQCSGKKRSLPHFGVTELVRICDGCYRSLSGGISSTSKPGISSGRRNSFSGESLQSPPLKGSASQSSHQRSATFHAAGFGRNSNRHSQPVSLGNHRSVGAFTSQEDADLERAIALSLQDARSSQKASHKIHSSAISTPQPSSILGAPSKPSIGAISDENDPDLAAAIAASLRDVTQPSAPMPISLSESTRKQPSILALQPDPGSESINVLLNFSADVEAASRLGQLHPSNLDLRNRYVNVEQGLPHFNRAIESTERKAQHLKDMNDKLSEAVRMYDRLLSEQVMYRSQSALHSNPNPAASSSK</sequence>
<keyword evidence="7" id="KW-0862">Zinc</keyword>
<dbReference type="Pfam" id="PF01363">
    <property type="entry name" value="FYVE"/>
    <property type="match status" value="1"/>
</dbReference>
<dbReference type="GO" id="GO:0008270">
    <property type="term" value="F:zinc ion binding"/>
    <property type="evidence" value="ECO:0007669"/>
    <property type="project" value="UniProtKB-KW"/>
</dbReference>